<organism evidence="6 7">
    <name type="scientific">Agitococcus lubricus</name>
    <dbReference type="NCBI Taxonomy" id="1077255"/>
    <lineage>
        <taxon>Bacteria</taxon>
        <taxon>Pseudomonadati</taxon>
        <taxon>Pseudomonadota</taxon>
        <taxon>Gammaproteobacteria</taxon>
        <taxon>Moraxellales</taxon>
        <taxon>Moraxellaceae</taxon>
        <taxon>Agitococcus</taxon>
    </lineage>
</organism>
<dbReference type="Gene3D" id="1.10.10.10">
    <property type="entry name" value="Winged helix-like DNA-binding domain superfamily/Winged helix DNA-binding domain"/>
    <property type="match status" value="1"/>
</dbReference>
<reference evidence="6 7" key="1">
    <citation type="submission" date="2018-04" db="EMBL/GenBank/DDBJ databases">
        <title>Genomic Encyclopedia of Archaeal and Bacterial Type Strains, Phase II (KMG-II): from individual species to whole genera.</title>
        <authorList>
            <person name="Goeker M."/>
        </authorList>
    </citation>
    <scope>NUCLEOTIDE SEQUENCE [LARGE SCALE GENOMIC DNA]</scope>
    <source>
        <strain evidence="6 7">DSM 5822</strain>
    </source>
</reference>
<dbReference type="InterPro" id="IPR036388">
    <property type="entry name" value="WH-like_DNA-bd_sf"/>
</dbReference>
<evidence type="ECO:0000256" key="2">
    <source>
        <dbReference type="ARBA" id="ARBA00023015"/>
    </source>
</evidence>
<dbReference type="Pfam" id="PF08281">
    <property type="entry name" value="Sigma70_r4_2"/>
    <property type="match status" value="1"/>
</dbReference>
<protein>
    <submittedName>
        <fullName evidence="6">RNA polymerase sigma-70 factor (ECF subfamily)</fullName>
    </submittedName>
</protein>
<dbReference type="AlphaFoldDB" id="A0A2T5IZ90"/>
<dbReference type="InterPro" id="IPR013325">
    <property type="entry name" value="RNA_pol_sigma_r2"/>
</dbReference>
<dbReference type="InterPro" id="IPR039425">
    <property type="entry name" value="RNA_pol_sigma-70-like"/>
</dbReference>
<sequence length="209" mass="23879">MILALAPQDTLAYCVPDLTNTTTNMPPRPYPMPIDDWLKDMGRRGLVMAKLATQQADIAQDIVQDSLLAFISRYADRPNPEWTPLFYTILRSQIMDWKRQQARRGKWLTWLSWSNTDDDETIDEWHTISNTTNDDPAHLLANAKDIALVDKTLASLPLRQQQAFLLRVWEGLDIQTTAQVMACSESSVKTHYSRAIQSLRHALSQDNPV</sequence>
<dbReference type="GO" id="GO:0006352">
    <property type="term" value="P:DNA-templated transcription initiation"/>
    <property type="evidence" value="ECO:0007669"/>
    <property type="project" value="InterPro"/>
</dbReference>
<dbReference type="InterPro" id="IPR013324">
    <property type="entry name" value="RNA_pol_sigma_r3/r4-like"/>
</dbReference>
<gene>
    <name evidence="6" type="ORF">C8N29_10767</name>
</gene>
<dbReference type="OrthoDB" id="9783733at2"/>
<evidence type="ECO:0000256" key="4">
    <source>
        <dbReference type="ARBA" id="ARBA00023163"/>
    </source>
</evidence>
<dbReference type="SUPFAM" id="SSF88659">
    <property type="entry name" value="Sigma3 and sigma4 domains of RNA polymerase sigma factors"/>
    <property type="match status" value="1"/>
</dbReference>
<accession>A0A2T5IZ90</accession>
<dbReference type="GO" id="GO:0003677">
    <property type="term" value="F:DNA binding"/>
    <property type="evidence" value="ECO:0007669"/>
    <property type="project" value="InterPro"/>
</dbReference>
<dbReference type="Proteomes" id="UP000244223">
    <property type="component" value="Unassembled WGS sequence"/>
</dbReference>
<dbReference type="NCBIfam" id="TIGR02937">
    <property type="entry name" value="sigma70-ECF"/>
    <property type="match status" value="1"/>
</dbReference>
<comment type="similarity">
    <text evidence="1">Belongs to the sigma-70 factor family. ECF subfamily.</text>
</comment>
<dbReference type="GO" id="GO:0016987">
    <property type="term" value="F:sigma factor activity"/>
    <property type="evidence" value="ECO:0007669"/>
    <property type="project" value="UniProtKB-KW"/>
</dbReference>
<dbReference type="RefSeq" id="WP_107865663.1">
    <property type="nucleotide sequence ID" value="NZ_QAON01000007.1"/>
</dbReference>
<feature type="domain" description="RNA polymerase sigma factor 70 region 4 type 2" evidence="5">
    <location>
        <begin position="148"/>
        <end position="198"/>
    </location>
</feature>
<keyword evidence="4" id="KW-0804">Transcription</keyword>
<dbReference type="EMBL" id="QAON01000007">
    <property type="protein sequence ID" value="PTQ89334.1"/>
    <property type="molecule type" value="Genomic_DNA"/>
</dbReference>
<keyword evidence="2" id="KW-0805">Transcription regulation</keyword>
<proteinExistence type="inferred from homology"/>
<dbReference type="SUPFAM" id="SSF88946">
    <property type="entry name" value="Sigma2 domain of RNA polymerase sigma factors"/>
    <property type="match status" value="1"/>
</dbReference>
<dbReference type="PANTHER" id="PTHR43133:SF64">
    <property type="entry name" value="ECF SIGMA FACTOR"/>
    <property type="match status" value="1"/>
</dbReference>
<dbReference type="PANTHER" id="PTHR43133">
    <property type="entry name" value="RNA POLYMERASE ECF-TYPE SIGMA FACTO"/>
    <property type="match status" value="1"/>
</dbReference>
<dbReference type="CDD" id="cd06171">
    <property type="entry name" value="Sigma70_r4"/>
    <property type="match status" value="1"/>
</dbReference>
<evidence type="ECO:0000313" key="7">
    <source>
        <dbReference type="Proteomes" id="UP000244223"/>
    </source>
</evidence>
<comment type="caution">
    <text evidence="6">The sequence shown here is derived from an EMBL/GenBank/DDBJ whole genome shotgun (WGS) entry which is preliminary data.</text>
</comment>
<dbReference type="InterPro" id="IPR014284">
    <property type="entry name" value="RNA_pol_sigma-70_dom"/>
</dbReference>
<evidence type="ECO:0000256" key="1">
    <source>
        <dbReference type="ARBA" id="ARBA00010641"/>
    </source>
</evidence>
<evidence type="ECO:0000259" key="5">
    <source>
        <dbReference type="Pfam" id="PF08281"/>
    </source>
</evidence>
<dbReference type="NCBIfam" id="NF006550">
    <property type="entry name" value="PRK09047.1"/>
    <property type="match status" value="1"/>
</dbReference>
<evidence type="ECO:0000313" key="6">
    <source>
        <dbReference type="EMBL" id="PTQ89334.1"/>
    </source>
</evidence>
<keyword evidence="7" id="KW-1185">Reference proteome</keyword>
<keyword evidence="3" id="KW-0731">Sigma factor</keyword>
<dbReference type="InterPro" id="IPR013249">
    <property type="entry name" value="RNA_pol_sigma70_r4_t2"/>
</dbReference>
<evidence type="ECO:0000256" key="3">
    <source>
        <dbReference type="ARBA" id="ARBA00023082"/>
    </source>
</evidence>
<name>A0A2T5IZ90_9GAMM</name>